<dbReference type="Pfam" id="PF01509">
    <property type="entry name" value="TruB_N"/>
    <property type="match status" value="1"/>
</dbReference>
<evidence type="ECO:0000256" key="4">
    <source>
        <dbReference type="ARBA" id="ARBA00023235"/>
    </source>
</evidence>
<dbReference type="InterPro" id="IPR014780">
    <property type="entry name" value="tRNA_psdUridine_synth_TruB"/>
</dbReference>
<feature type="signal peptide" evidence="5">
    <location>
        <begin position="1"/>
        <end position="16"/>
    </location>
</feature>
<dbReference type="EMBL" id="JAQMWT010000093">
    <property type="protein sequence ID" value="KAJ8610840.1"/>
    <property type="molecule type" value="Genomic_DNA"/>
</dbReference>
<dbReference type="GO" id="GO:0005634">
    <property type="term" value="C:nucleus"/>
    <property type="evidence" value="ECO:0007669"/>
    <property type="project" value="TreeGrafter"/>
</dbReference>
<evidence type="ECO:0000256" key="5">
    <source>
        <dbReference type="SAM" id="SignalP"/>
    </source>
</evidence>
<dbReference type="EC" id="5.4.99.25" evidence="2"/>
<evidence type="ECO:0000313" key="8">
    <source>
        <dbReference type="Proteomes" id="UP001230188"/>
    </source>
</evidence>
<dbReference type="Proteomes" id="UP001230188">
    <property type="component" value="Unassembled WGS sequence"/>
</dbReference>
<dbReference type="HAMAP" id="MF_01080">
    <property type="entry name" value="TruB_bact"/>
    <property type="match status" value="1"/>
</dbReference>
<keyword evidence="4" id="KW-0413">Isomerase</keyword>
<evidence type="ECO:0000259" key="6">
    <source>
        <dbReference type="Pfam" id="PF01509"/>
    </source>
</evidence>
<feature type="chain" id="PRO_5042271823" description="tRNA pseudouridine(55) synthase" evidence="5">
    <location>
        <begin position="17"/>
        <end position="286"/>
    </location>
</feature>
<dbReference type="CDD" id="cd02573">
    <property type="entry name" value="PseudoU_synth_EcTruB"/>
    <property type="match status" value="1"/>
</dbReference>
<organism evidence="7 8">
    <name type="scientific">Chrysophaeum taylorii</name>
    <dbReference type="NCBI Taxonomy" id="2483200"/>
    <lineage>
        <taxon>Eukaryota</taxon>
        <taxon>Sar</taxon>
        <taxon>Stramenopiles</taxon>
        <taxon>Ochrophyta</taxon>
        <taxon>Pelagophyceae</taxon>
        <taxon>Pelagomonadales</taxon>
        <taxon>Pelagomonadaceae</taxon>
        <taxon>Chrysophaeum</taxon>
    </lineage>
</organism>
<dbReference type="GO" id="GO:1990481">
    <property type="term" value="P:mRNA pseudouridine synthesis"/>
    <property type="evidence" value="ECO:0007669"/>
    <property type="project" value="TreeGrafter"/>
</dbReference>
<keyword evidence="5" id="KW-0732">Signal</keyword>
<dbReference type="AlphaFoldDB" id="A0AAD7XQC8"/>
<dbReference type="InterPro" id="IPR020103">
    <property type="entry name" value="PsdUridine_synth_cat_dom_sf"/>
</dbReference>
<sequence length="286" mass="31519">MFKWVAPLFFASRAVSLQWCTQSARSMTTRRRAVVEEAEEETFEFVVPNGVLAVYKPKGWTSADVVAKVRNTLQRAARQVEKKRRKVKVGHGGTLDPMATGVLVLGVGTGCKNLDAYLAGAKGYRAVGFLGVETDTLDAEGNATARAPWEHVTRETLESALVEFRGDIVQTPPMFSALRSKGKRLYDLARQGIEVDREARPVTVYRLELTAFDAPSFYIDVECGGGTYVRSLIADIGKRVDSVAHMAELERTRQGVFTLDDCLHQGHWTPEEIATHVVECSGRAGV</sequence>
<dbReference type="PANTHER" id="PTHR13767">
    <property type="entry name" value="TRNA-PSEUDOURIDINE SYNTHASE"/>
    <property type="match status" value="1"/>
</dbReference>
<keyword evidence="8" id="KW-1185">Reference proteome</keyword>
<name>A0AAD7XQC8_9STRA</name>
<comment type="similarity">
    <text evidence="1">Belongs to the pseudouridine synthase TruB family.</text>
</comment>
<dbReference type="InterPro" id="IPR002501">
    <property type="entry name" value="PsdUridine_synth_N"/>
</dbReference>
<feature type="domain" description="Pseudouridine synthase II N-terminal" evidence="6">
    <location>
        <begin position="86"/>
        <end position="229"/>
    </location>
</feature>
<evidence type="ECO:0000256" key="3">
    <source>
        <dbReference type="ARBA" id="ARBA00022694"/>
    </source>
</evidence>
<dbReference type="Gene3D" id="3.30.2350.10">
    <property type="entry name" value="Pseudouridine synthase"/>
    <property type="match status" value="1"/>
</dbReference>
<dbReference type="GO" id="GO:0006400">
    <property type="term" value="P:tRNA modification"/>
    <property type="evidence" value="ECO:0007669"/>
    <property type="project" value="TreeGrafter"/>
</dbReference>
<evidence type="ECO:0000256" key="2">
    <source>
        <dbReference type="ARBA" id="ARBA00012787"/>
    </source>
</evidence>
<evidence type="ECO:0000256" key="1">
    <source>
        <dbReference type="ARBA" id="ARBA00008999"/>
    </source>
</evidence>
<keyword evidence="3" id="KW-0819">tRNA processing</keyword>
<accession>A0AAD7XQC8</accession>
<proteinExistence type="inferred from homology"/>
<comment type="caution">
    <text evidence="7">The sequence shown here is derived from an EMBL/GenBank/DDBJ whole genome shotgun (WGS) entry which is preliminary data.</text>
</comment>
<reference evidence="7" key="1">
    <citation type="submission" date="2023-01" db="EMBL/GenBank/DDBJ databases">
        <title>Metagenome sequencing of chrysophaentin producing Chrysophaeum taylorii.</title>
        <authorList>
            <person name="Davison J."/>
            <person name="Bewley C."/>
        </authorList>
    </citation>
    <scope>NUCLEOTIDE SEQUENCE</scope>
    <source>
        <strain evidence="7">NIES-1699</strain>
    </source>
</reference>
<dbReference type="PANTHER" id="PTHR13767:SF2">
    <property type="entry name" value="PSEUDOURIDYLATE SYNTHASE TRUB1"/>
    <property type="match status" value="1"/>
</dbReference>
<dbReference type="NCBIfam" id="TIGR00431">
    <property type="entry name" value="TruB"/>
    <property type="match status" value="1"/>
</dbReference>
<protein>
    <recommendedName>
        <fullName evidence="2">tRNA pseudouridine(55) synthase</fullName>
        <ecNumber evidence="2">5.4.99.25</ecNumber>
    </recommendedName>
</protein>
<gene>
    <name evidence="7" type="ORF">CTAYLR_006456</name>
</gene>
<evidence type="ECO:0000313" key="7">
    <source>
        <dbReference type="EMBL" id="KAJ8610840.1"/>
    </source>
</evidence>
<dbReference type="GO" id="GO:0003723">
    <property type="term" value="F:RNA binding"/>
    <property type="evidence" value="ECO:0007669"/>
    <property type="project" value="InterPro"/>
</dbReference>
<dbReference type="SUPFAM" id="SSF55120">
    <property type="entry name" value="Pseudouridine synthase"/>
    <property type="match status" value="1"/>
</dbReference>
<dbReference type="GO" id="GO:0160148">
    <property type="term" value="F:tRNA pseudouridine(55) synthase activity"/>
    <property type="evidence" value="ECO:0007669"/>
    <property type="project" value="UniProtKB-EC"/>
</dbReference>